<dbReference type="GeneID" id="31367345"/>
<gene>
    <name evidence="1" type="ORF">PPL_11877</name>
</gene>
<dbReference type="RefSeq" id="XP_020426978.1">
    <property type="nucleotide sequence ID" value="XM_020582624.1"/>
</dbReference>
<comment type="caution">
    <text evidence="1">The sequence shown here is derived from an EMBL/GenBank/DDBJ whole genome shotgun (WGS) entry which is preliminary data.</text>
</comment>
<accession>D3BUQ6</accession>
<evidence type="ECO:0000313" key="2">
    <source>
        <dbReference type="Proteomes" id="UP000001396"/>
    </source>
</evidence>
<dbReference type="STRING" id="670386.D3BUQ6"/>
<dbReference type="Proteomes" id="UP000001396">
    <property type="component" value="Unassembled WGS sequence"/>
</dbReference>
<evidence type="ECO:0000313" key="1">
    <source>
        <dbReference type="EMBL" id="EFA74844.1"/>
    </source>
</evidence>
<reference evidence="1 2" key="1">
    <citation type="journal article" date="2011" name="Genome Res.">
        <title>Phylogeny-wide analysis of social amoeba genomes highlights ancient origins for complex intercellular communication.</title>
        <authorList>
            <person name="Heidel A.J."/>
            <person name="Lawal H.M."/>
            <person name="Felder M."/>
            <person name="Schilde C."/>
            <person name="Helps N.R."/>
            <person name="Tunggal B."/>
            <person name="Rivero F."/>
            <person name="John U."/>
            <person name="Schleicher M."/>
            <person name="Eichinger L."/>
            <person name="Platzer M."/>
            <person name="Noegel A.A."/>
            <person name="Schaap P."/>
            <person name="Gloeckner G."/>
        </authorList>
    </citation>
    <scope>NUCLEOTIDE SEQUENCE [LARGE SCALE GENOMIC DNA]</scope>
    <source>
        <strain evidence="2">ATCC 26659 / Pp 5 / PN500</strain>
    </source>
</reference>
<keyword evidence="2" id="KW-1185">Reference proteome</keyword>
<name>D3BUQ6_HETP5</name>
<dbReference type="InParanoid" id="D3BUQ6"/>
<organism evidence="1 2">
    <name type="scientific">Heterostelium pallidum (strain ATCC 26659 / Pp 5 / PN500)</name>
    <name type="common">Cellular slime mold</name>
    <name type="synonym">Polysphondylium pallidum</name>
    <dbReference type="NCBI Taxonomy" id="670386"/>
    <lineage>
        <taxon>Eukaryota</taxon>
        <taxon>Amoebozoa</taxon>
        <taxon>Evosea</taxon>
        <taxon>Eumycetozoa</taxon>
        <taxon>Dictyostelia</taxon>
        <taxon>Acytosteliales</taxon>
        <taxon>Acytosteliaceae</taxon>
        <taxon>Heterostelium</taxon>
    </lineage>
</organism>
<proteinExistence type="predicted"/>
<dbReference type="EMBL" id="ADBJ01000060">
    <property type="protein sequence ID" value="EFA74844.1"/>
    <property type="molecule type" value="Genomic_DNA"/>
</dbReference>
<sequence>MDNKKRAQREEFFTDCDQRKKQRIKEYWSPFNEWIANNFEFVKDATNNRSELITSEDFCKLLSQQDGFQPYLDKHVTNQEVVLAQHTFKSLNHIFWNGIFQIYTRFEKESNHGTFPLKVGIDSGDYPDCTQIEAFDGPCSREQDIGSHFNHNPDCAQVEAFDGPCSIEQDIGSHFKPNSKAKLNNIYDMNTTSTTTSTTTSIATSTITSTTTTTISGKSNQITTTTTTTTSNADRVLKMRVEKF</sequence>
<dbReference type="AlphaFoldDB" id="D3BUQ6"/>
<protein>
    <submittedName>
        <fullName evidence="1">Uncharacterized protein</fullName>
    </submittedName>
</protein>